<evidence type="ECO:0000256" key="3">
    <source>
        <dbReference type="ARBA" id="ARBA00005349"/>
    </source>
</evidence>
<dbReference type="UniPathway" id="UPA00232"/>
<dbReference type="PANTHER" id="PTHR43876">
    <property type="entry name" value="UBIQUINONE BIOSYNTHESIS MONOOXYGENASE COQ6, MITOCHONDRIAL"/>
    <property type="match status" value="1"/>
</dbReference>
<dbReference type="GO" id="GO:0008681">
    <property type="term" value="F:2-octaprenyl-6-methoxyphenol hydroxylase activity"/>
    <property type="evidence" value="ECO:0007669"/>
    <property type="project" value="TreeGrafter"/>
</dbReference>
<evidence type="ECO:0000313" key="10">
    <source>
        <dbReference type="Proteomes" id="UP000198461"/>
    </source>
</evidence>
<keyword evidence="5" id="KW-0274">FAD</keyword>
<dbReference type="PANTHER" id="PTHR43876:SF8">
    <property type="entry name" value="2-OCTAPRENYL-6-METHOXYPHENOL HYDROXYLASE"/>
    <property type="match status" value="1"/>
</dbReference>
<reference evidence="9 10" key="1">
    <citation type="submission" date="2016-11" db="EMBL/GenBank/DDBJ databases">
        <authorList>
            <person name="Jaros S."/>
            <person name="Januszkiewicz K."/>
            <person name="Wedrychowicz H."/>
        </authorList>
    </citation>
    <scope>NUCLEOTIDE SEQUENCE [LARGE SCALE GENOMIC DNA]</scope>
    <source>
        <strain evidence="9 10">DSM 17737</strain>
    </source>
</reference>
<organism evidence="9 10">
    <name type="scientific">Sulfurivirga caldicuralii</name>
    <dbReference type="NCBI Taxonomy" id="364032"/>
    <lineage>
        <taxon>Bacteria</taxon>
        <taxon>Pseudomonadati</taxon>
        <taxon>Pseudomonadota</taxon>
        <taxon>Gammaproteobacteria</taxon>
        <taxon>Thiotrichales</taxon>
        <taxon>Piscirickettsiaceae</taxon>
        <taxon>Sulfurivirga</taxon>
    </lineage>
</organism>
<keyword evidence="7" id="KW-0503">Monooxygenase</keyword>
<evidence type="ECO:0000256" key="1">
    <source>
        <dbReference type="ARBA" id="ARBA00001974"/>
    </source>
</evidence>
<evidence type="ECO:0000256" key="4">
    <source>
        <dbReference type="ARBA" id="ARBA00022630"/>
    </source>
</evidence>
<dbReference type="OrthoDB" id="9769565at2"/>
<dbReference type="InterPro" id="IPR051205">
    <property type="entry name" value="UbiH/COQ6_monooxygenase"/>
</dbReference>
<evidence type="ECO:0000256" key="7">
    <source>
        <dbReference type="ARBA" id="ARBA00023033"/>
    </source>
</evidence>
<comment type="cofactor">
    <cofactor evidence="1">
        <name>FAD</name>
        <dbReference type="ChEBI" id="CHEBI:57692"/>
    </cofactor>
</comment>
<dbReference type="Gene3D" id="3.50.50.60">
    <property type="entry name" value="FAD/NAD(P)-binding domain"/>
    <property type="match status" value="2"/>
</dbReference>
<dbReference type="Proteomes" id="UP000198461">
    <property type="component" value="Unassembled WGS sequence"/>
</dbReference>
<dbReference type="STRING" id="364032.SAMN05443662_0706"/>
<feature type="domain" description="FAD-binding" evidence="8">
    <location>
        <begin position="9"/>
        <end position="345"/>
    </location>
</feature>
<keyword evidence="4" id="KW-0285">Flavoprotein</keyword>
<dbReference type="Pfam" id="PF01494">
    <property type="entry name" value="FAD_binding_3"/>
    <property type="match status" value="1"/>
</dbReference>
<protein>
    <submittedName>
        <fullName evidence="9">2-octaprenyl-6-methoxyphenol hydroxylase /2-octaprenyl-3-methyl-6-methoxy-1,4-benzoquinol hydroxylase</fullName>
    </submittedName>
</protein>
<comment type="pathway">
    <text evidence="2">Cofactor biosynthesis; ubiquinone biosynthesis.</text>
</comment>
<name>A0A1N6EPK0_9GAMM</name>
<proteinExistence type="inferred from homology"/>
<dbReference type="NCBIfam" id="TIGR01988">
    <property type="entry name" value="Ubi-OHases"/>
    <property type="match status" value="1"/>
</dbReference>
<dbReference type="PRINTS" id="PR00420">
    <property type="entry name" value="RNGMNOXGNASE"/>
</dbReference>
<dbReference type="AlphaFoldDB" id="A0A1N6EPK0"/>
<dbReference type="InterPro" id="IPR002938">
    <property type="entry name" value="FAD-bd"/>
</dbReference>
<dbReference type="GO" id="GO:0071949">
    <property type="term" value="F:FAD binding"/>
    <property type="evidence" value="ECO:0007669"/>
    <property type="project" value="InterPro"/>
</dbReference>
<dbReference type="EMBL" id="FSRE01000002">
    <property type="protein sequence ID" value="SIN84900.1"/>
    <property type="molecule type" value="Genomic_DNA"/>
</dbReference>
<evidence type="ECO:0000259" key="8">
    <source>
        <dbReference type="Pfam" id="PF01494"/>
    </source>
</evidence>
<dbReference type="RefSeq" id="WP_074201410.1">
    <property type="nucleotide sequence ID" value="NZ_FSRE01000002.1"/>
</dbReference>
<dbReference type="SUPFAM" id="SSF51905">
    <property type="entry name" value="FAD/NAD(P)-binding domain"/>
    <property type="match status" value="1"/>
</dbReference>
<comment type="similarity">
    <text evidence="3">Belongs to the UbiH/COQ6 family.</text>
</comment>
<dbReference type="InterPro" id="IPR036188">
    <property type="entry name" value="FAD/NAD-bd_sf"/>
</dbReference>
<evidence type="ECO:0000256" key="5">
    <source>
        <dbReference type="ARBA" id="ARBA00022827"/>
    </source>
</evidence>
<evidence type="ECO:0000256" key="2">
    <source>
        <dbReference type="ARBA" id="ARBA00004749"/>
    </source>
</evidence>
<dbReference type="InterPro" id="IPR010971">
    <property type="entry name" value="UbiH/COQ6"/>
</dbReference>
<keyword evidence="6" id="KW-0560">Oxidoreductase</keyword>
<dbReference type="GO" id="GO:0006744">
    <property type="term" value="P:ubiquinone biosynthetic process"/>
    <property type="evidence" value="ECO:0007669"/>
    <property type="project" value="UniProtKB-UniPathway"/>
</dbReference>
<accession>A0A1N6EPK0</accession>
<keyword evidence="10" id="KW-1185">Reference proteome</keyword>
<evidence type="ECO:0000313" key="9">
    <source>
        <dbReference type="EMBL" id="SIN84900.1"/>
    </source>
</evidence>
<gene>
    <name evidence="9" type="ORF">SAMN05443662_0706</name>
</gene>
<sequence>MDELARSADLIVVGGGPVGLALAIGARRQGVKTLLVERSAPAQSEGTSFDGRMLALNLASQQLLERIGIWDELAPLATPIRHVHVSQQGHFGLTLMHAEEMGVPALGYSVLGVDLGRVLWAEAERAGVQVLRPAQVVDVALEETRVGVQLQDGTSIESVLLAGADGTHSRVREAMGWPLQEKDYGAHAVLAQVKTRQPHHGWSYERFTPDGPVALLPHRTHHHKAVYVCPDEQLDAVMALDDRDWLEAFAARIGPRLGGFDEVGPRLAYPLKEVYVPRVAEGRVALLGNASHTQHPVAAQGLNLGLRDVADYLDALQQRDAWGTAVWAQAYETKRQADHQAVMRMTDSLVTIFQCRLPGAGHLRGAGLVATQLMPGLKRRLARFSMGLES</sequence>
<evidence type="ECO:0000256" key="6">
    <source>
        <dbReference type="ARBA" id="ARBA00023002"/>
    </source>
</evidence>